<name>A0A5B0QYQ6_PUCGR</name>
<organism evidence="2 3">
    <name type="scientific">Puccinia graminis f. sp. tritici</name>
    <dbReference type="NCBI Taxonomy" id="56615"/>
    <lineage>
        <taxon>Eukaryota</taxon>
        <taxon>Fungi</taxon>
        <taxon>Dikarya</taxon>
        <taxon>Basidiomycota</taxon>
        <taxon>Pucciniomycotina</taxon>
        <taxon>Pucciniomycetes</taxon>
        <taxon>Pucciniales</taxon>
        <taxon>Pucciniaceae</taxon>
        <taxon>Puccinia</taxon>
    </lineage>
</organism>
<feature type="region of interest" description="Disordered" evidence="1">
    <location>
        <begin position="83"/>
        <end position="106"/>
    </location>
</feature>
<comment type="caution">
    <text evidence="2">The sequence shown here is derived from an EMBL/GenBank/DDBJ whole genome shotgun (WGS) entry which is preliminary data.</text>
</comment>
<accession>A0A5B0QYQ6</accession>
<proteinExistence type="predicted"/>
<keyword evidence="3" id="KW-1185">Reference proteome</keyword>
<feature type="compositionally biased region" description="Polar residues" evidence="1">
    <location>
        <begin position="90"/>
        <end position="100"/>
    </location>
</feature>
<sequence length="204" mass="22585">MKSAGAKRSSRYIWCIKPCWAQSQVPLGRVPRGLGNVPRGLDWATCAGLGSWHTAKSRLADPKRWANGIIDIPQRQRFTIKERSTKARSLDSQGASSWLTERSRDPPTFPKLWQKSCVPATAGTTRERQGFTVGGVPVIRRASLVDVVADQDGWDLYGLQDASVPSTHEKSSREQLVKLRGPVNARVPPTLQQAFTEQSSEPDH</sequence>
<feature type="compositionally biased region" description="Polar residues" evidence="1">
    <location>
        <begin position="190"/>
        <end position="204"/>
    </location>
</feature>
<dbReference type="Proteomes" id="UP000324748">
    <property type="component" value="Unassembled WGS sequence"/>
</dbReference>
<evidence type="ECO:0000313" key="3">
    <source>
        <dbReference type="Proteomes" id="UP000324748"/>
    </source>
</evidence>
<dbReference type="OrthoDB" id="10548252at2759"/>
<dbReference type="AlphaFoldDB" id="A0A5B0QYQ6"/>
<reference evidence="2 3" key="1">
    <citation type="submission" date="2019-05" db="EMBL/GenBank/DDBJ databases">
        <title>Emergence of the Ug99 lineage of the wheat stem rust pathogen through somatic hybridization.</title>
        <authorList>
            <person name="Li F."/>
            <person name="Upadhyaya N.M."/>
            <person name="Sperschneider J."/>
            <person name="Matny O."/>
            <person name="Nguyen-Phuc H."/>
            <person name="Mago R."/>
            <person name="Raley C."/>
            <person name="Miller M.E."/>
            <person name="Silverstein K.A.T."/>
            <person name="Henningsen E."/>
            <person name="Hirsch C.D."/>
            <person name="Visser B."/>
            <person name="Pretorius Z.A."/>
            <person name="Steffenson B.J."/>
            <person name="Schwessinger B."/>
            <person name="Dodds P.N."/>
            <person name="Figueroa M."/>
        </authorList>
    </citation>
    <scope>NUCLEOTIDE SEQUENCE [LARGE SCALE GENOMIC DNA]</scope>
    <source>
        <strain evidence="2">21-0</strain>
    </source>
</reference>
<protein>
    <submittedName>
        <fullName evidence="2">NAD-dependent isocitrate dehydrogenase</fullName>
    </submittedName>
</protein>
<evidence type="ECO:0000313" key="2">
    <source>
        <dbReference type="EMBL" id="KAA1118219.1"/>
    </source>
</evidence>
<dbReference type="EMBL" id="VSWC01000002">
    <property type="protein sequence ID" value="KAA1118219.1"/>
    <property type="molecule type" value="Genomic_DNA"/>
</dbReference>
<feature type="region of interest" description="Disordered" evidence="1">
    <location>
        <begin position="182"/>
        <end position="204"/>
    </location>
</feature>
<gene>
    <name evidence="2" type="primary">IDH2_5</name>
    <name evidence="2" type="ORF">PGT21_033594</name>
</gene>
<evidence type="ECO:0000256" key="1">
    <source>
        <dbReference type="SAM" id="MobiDB-lite"/>
    </source>
</evidence>